<dbReference type="Proteomes" id="UP000283492">
    <property type="component" value="Unassembled WGS sequence"/>
</dbReference>
<feature type="non-terminal residue" evidence="1">
    <location>
        <position position="1"/>
    </location>
</feature>
<reference evidence="1 2" key="1">
    <citation type="submission" date="2018-08" db="EMBL/GenBank/DDBJ databases">
        <title>A genome reference for cultivated species of the human gut microbiota.</title>
        <authorList>
            <person name="Zou Y."/>
            <person name="Xue W."/>
            <person name="Luo G."/>
        </authorList>
    </citation>
    <scope>NUCLEOTIDE SEQUENCE [LARGE SCALE GENOMIC DNA]</scope>
    <source>
        <strain evidence="1 2">AM42-1AC</strain>
    </source>
</reference>
<evidence type="ECO:0000313" key="2">
    <source>
        <dbReference type="Proteomes" id="UP000283492"/>
    </source>
</evidence>
<protein>
    <submittedName>
        <fullName evidence="1">Uncharacterized protein</fullName>
    </submittedName>
</protein>
<comment type="caution">
    <text evidence="1">The sequence shown here is derived from an EMBL/GenBank/DDBJ whole genome shotgun (WGS) entry which is preliminary data.</text>
</comment>
<sequence>DVTVYSNIINGKGYYNYIVYDLMKESPSSYVYRVSSLAIVDDVVTETKLAVEYETYDGPDYGSDSHL</sequence>
<evidence type="ECO:0000313" key="1">
    <source>
        <dbReference type="EMBL" id="RHA81973.1"/>
    </source>
</evidence>
<dbReference type="RefSeq" id="WP_182384291.1">
    <property type="nucleotide sequence ID" value="NZ_CABJFX010000067.1"/>
</dbReference>
<dbReference type="EMBL" id="QSFX01000067">
    <property type="protein sequence ID" value="RHA81973.1"/>
    <property type="molecule type" value="Genomic_DNA"/>
</dbReference>
<organism evidence="1 2">
    <name type="scientific">Roseburia inulinivorans</name>
    <dbReference type="NCBI Taxonomy" id="360807"/>
    <lineage>
        <taxon>Bacteria</taxon>
        <taxon>Bacillati</taxon>
        <taxon>Bacillota</taxon>
        <taxon>Clostridia</taxon>
        <taxon>Lachnospirales</taxon>
        <taxon>Lachnospiraceae</taxon>
        <taxon>Roseburia</taxon>
    </lineage>
</organism>
<proteinExistence type="predicted"/>
<accession>A0A3R6A812</accession>
<gene>
    <name evidence="1" type="ORF">DW914_18920</name>
</gene>
<dbReference type="AlphaFoldDB" id="A0A3R6A812"/>
<name>A0A3R6A812_9FIRM</name>